<dbReference type="EMBL" id="CP059154">
    <property type="protein sequence ID" value="QLK24364.1"/>
    <property type="molecule type" value="Genomic_DNA"/>
</dbReference>
<protein>
    <submittedName>
        <fullName evidence="1">Uncharacterized protein</fullName>
    </submittedName>
</protein>
<evidence type="ECO:0000313" key="1">
    <source>
        <dbReference type="EMBL" id="QLK24364.1"/>
    </source>
</evidence>
<organism evidence="1 2">
    <name type="scientific">Natrinema zhouii</name>
    <dbReference type="NCBI Taxonomy" id="1710539"/>
    <lineage>
        <taxon>Archaea</taxon>
        <taxon>Methanobacteriati</taxon>
        <taxon>Methanobacteriota</taxon>
        <taxon>Stenosarchaea group</taxon>
        <taxon>Halobacteria</taxon>
        <taxon>Halobacteriales</taxon>
        <taxon>Natrialbaceae</taxon>
        <taxon>Natrinema</taxon>
    </lineage>
</organism>
<dbReference type="AlphaFoldDB" id="A0A7D6GSN6"/>
<name>A0A7D6GSN6_9EURY</name>
<proteinExistence type="predicted"/>
<dbReference type="GeneID" id="56143441"/>
<dbReference type="Proteomes" id="UP000510869">
    <property type="component" value="Chromosome"/>
</dbReference>
<accession>A0A7D6GSN6</accession>
<dbReference type="OrthoDB" id="190146at2157"/>
<sequence length="101" mass="11481">MDCAFCESPVQFNQHKMAHRVFELSDPEHKWWLCRDCAEIRNQGSKTEGTYGERSTCIDCDSEVAYGIALLKKTARGDEVTDGTVFQVLCETHFDERTAGE</sequence>
<reference evidence="1 2" key="1">
    <citation type="submission" date="2020-07" db="EMBL/GenBank/DDBJ databases">
        <title>Natrinema (YPL30) sp. nov. and Haloterrigena xxxxxx (YPL8) sp. nov., isolated from a salt mine.</title>
        <authorList>
            <person name="Cui H."/>
        </authorList>
    </citation>
    <scope>NUCLEOTIDE SEQUENCE [LARGE SCALE GENOMIC DNA]</scope>
    <source>
        <strain evidence="1 2">YPL13</strain>
    </source>
</reference>
<dbReference type="KEGG" id="nay:HYG81_09510"/>
<gene>
    <name evidence="1" type="ORF">HYG81_09510</name>
</gene>
<evidence type="ECO:0000313" key="2">
    <source>
        <dbReference type="Proteomes" id="UP000510869"/>
    </source>
</evidence>
<dbReference type="RefSeq" id="WP_180839451.1">
    <property type="nucleotide sequence ID" value="NZ_CP059154.1"/>
</dbReference>
<keyword evidence="2" id="KW-1185">Reference proteome</keyword>